<sequence>MSDIPYAADSGYSDPDTLGAIPPVVAATYCAHCGRSANKAGHSACTQALATTPPTYCTTCRRELAVTSEGQQWTATCKKHGESSGSVAA</sequence>
<organism evidence="1 2">
    <name type="scientific">Janibacter melonis</name>
    <dbReference type="NCBI Taxonomy" id="262209"/>
    <lineage>
        <taxon>Bacteria</taxon>
        <taxon>Bacillati</taxon>
        <taxon>Actinomycetota</taxon>
        <taxon>Actinomycetes</taxon>
        <taxon>Micrococcales</taxon>
        <taxon>Intrasporangiaceae</taxon>
        <taxon>Janibacter</taxon>
    </lineage>
</organism>
<dbReference type="STRING" id="262209.AWH69_04465"/>
<protein>
    <submittedName>
        <fullName evidence="1">Uncharacterized protein</fullName>
    </submittedName>
</protein>
<dbReference type="AlphaFoldDB" id="A0A176QGS5"/>
<reference evidence="1 2" key="1">
    <citation type="submission" date="2016-01" db="EMBL/GenBank/DDBJ databases">
        <title>Janibacter melonis strain CD11_4 genome sequencing and assembly.</title>
        <authorList>
            <person name="Nair G.R."/>
            <person name="Kaur G."/>
            <person name="Chander A.M."/>
            <person name="Mayilraj S."/>
        </authorList>
    </citation>
    <scope>NUCLEOTIDE SEQUENCE [LARGE SCALE GENOMIC DNA]</scope>
    <source>
        <strain evidence="1 2">CD11-4</strain>
    </source>
</reference>
<name>A0A176QGS5_9MICO</name>
<keyword evidence="2" id="KW-1185">Reference proteome</keyword>
<gene>
    <name evidence="1" type="ORF">AWH69_04465</name>
</gene>
<proteinExistence type="predicted"/>
<evidence type="ECO:0000313" key="2">
    <source>
        <dbReference type="Proteomes" id="UP000076976"/>
    </source>
</evidence>
<dbReference type="Proteomes" id="UP000076976">
    <property type="component" value="Unassembled WGS sequence"/>
</dbReference>
<dbReference type="EMBL" id="LQZG01000001">
    <property type="protein sequence ID" value="OAB89015.1"/>
    <property type="molecule type" value="Genomic_DNA"/>
</dbReference>
<accession>A0A176QGS5</accession>
<evidence type="ECO:0000313" key="1">
    <source>
        <dbReference type="EMBL" id="OAB89015.1"/>
    </source>
</evidence>
<comment type="caution">
    <text evidence="1">The sequence shown here is derived from an EMBL/GenBank/DDBJ whole genome shotgun (WGS) entry which is preliminary data.</text>
</comment>
<dbReference type="RefSeq" id="WP_083968388.1">
    <property type="nucleotide sequence ID" value="NZ_LQZG01000001.1"/>
</dbReference>